<dbReference type="KEGG" id="nte:NEUTE1DRAFT116854"/>
<feature type="chain" id="PRO_5003375147" evidence="1">
    <location>
        <begin position="20"/>
        <end position="73"/>
    </location>
</feature>
<accession>F8ML73</accession>
<dbReference type="RefSeq" id="XP_009850653.1">
    <property type="nucleotide sequence ID" value="XM_009852351.1"/>
</dbReference>
<proteinExistence type="predicted"/>
<keyword evidence="1" id="KW-0732">Signal</keyword>
<name>F8ML73_NEUT8</name>
<protein>
    <submittedName>
        <fullName evidence="2">Uncharacterized protein</fullName>
    </submittedName>
</protein>
<reference evidence="3" key="1">
    <citation type="journal article" date="2011" name="Genetics">
        <title>Massive changes in genome architecture accompany the transition to self-fertility in the filamentous fungus Neurospora tetrasperma.</title>
        <authorList>
            <person name="Ellison C.E."/>
            <person name="Stajich J.E."/>
            <person name="Jacobson D.J."/>
            <person name="Natvig D.O."/>
            <person name="Lapidus A."/>
            <person name="Foster B."/>
            <person name="Aerts A."/>
            <person name="Riley R."/>
            <person name="Lindquist E.A."/>
            <person name="Grigoriev I.V."/>
            <person name="Taylor J.W."/>
        </authorList>
    </citation>
    <scope>NUCLEOTIDE SEQUENCE [LARGE SCALE GENOMIC DNA]</scope>
    <source>
        <strain evidence="3">FGSC 2508 / P0657</strain>
    </source>
</reference>
<dbReference type="GeneID" id="20823141"/>
<dbReference type="VEuPathDB" id="FungiDB:NEUTE1DRAFT_116854"/>
<keyword evidence="3" id="KW-1185">Reference proteome</keyword>
<evidence type="ECO:0000313" key="2">
    <source>
        <dbReference type="EMBL" id="EGO57548.1"/>
    </source>
</evidence>
<sequence length="73" mass="8164">MVIGCISFLSLSYLLLVLSFSSHSSPGNQKPPVLPPTLSSSNLLQKEGLTRRFVEDSHRRLETFHVRLHANGF</sequence>
<evidence type="ECO:0000313" key="3">
    <source>
        <dbReference type="Proteomes" id="UP000008065"/>
    </source>
</evidence>
<evidence type="ECO:0000256" key="1">
    <source>
        <dbReference type="SAM" id="SignalP"/>
    </source>
</evidence>
<feature type="signal peptide" evidence="1">
    <location>
        <begin position="1"/>
        <end position="19"/>
    </location>
</feature>
<dbReference type="AlphaFoldDB" id="F8ML73"/>
<dbReference type="EMBL" id="GL891304">
    <property type="protein sequence ID" value="EGO57548.1"/>
    <property type="molecule type" value="Genomic_DNA"/>
</dbReference>
<dbReference type="Proteomes" id="UP000008065">
    <property type="component" value="Unassembled WGS sequence"/>
</dbReference>
<dbReference type="HOGENOM" id="CLU_2705430_0_0_1"/>
<organism evidence="2 3">
    <name type="scientific">Neurospora tetrasperma (strain FGSC 2508 / ATCC MYA-4615 / P0657)</name>
    <dbReference type="NCBI Taxonomy" id="510951"/>
    <lineage>
        <taxon>Eukaryota</taxon>
        <taxon>Fungi</taxon>
        <taxon>Dikarya</taxon>
        <taxon>Ascomycota</taxon>
        <taxon>Pezizomycotina</taxon>
        <taxon>Sordariomycetes</taxon>
        <taxon>Sordariomycetidae</taxon>
        <taxon>Sordariales</taxon>
        <taxon>Sordariaceae</taxon>
        <taxon>Neurospora</taxon>
    </lineage>
</organism>
<gene>
    <name evidence="2" type="ORF">NEUTE1DRAFT_116854</name>
</gene>